<protein>
    <submittedName>
        <fullName evidence="1">Uncharacterized protein</fullName>
    </submittedName>
</protein>
<accession>A0A7L5JR46</accession>
<proteinExistence type="predicted"/>
<gene>
    <name evidence="1" type="ORF">ACBT_1807</name>
</gene>
<dbReference type="EMBL" id="CP054051">
    <property type="protein sequence ID" value="QKJ27703.1"/>
    <property type="molecule type" value="Genomic_DNA"/>
</dbReference>
<name>A0A7L5JR46_9BACT</name>
<organism evidence="1 2">
    <name type="scientific">Aliarcobacter cibarius</name>
    <dbReference type="NCBI Taxonomy" id="255507"/>
    <lineage>
        <taxon>Bacteria</taxon>
        <taxon>Pseudomonadati</taxon>
        <taxon>Campylobacterota</taxon>
        <taxon>Epsilonproteobacteria</taxon>
        <taxon>Campylobacterales</taxon>
        <taxon>Arcobacteraceae</taxon>
        <taxon>Aliarcobacter</taxon>
    </lineage>
</organism>
<dbReference type="Proteomes" id="UP000509513">
    <property type="component" value="Chromosome"/>
</dbReference>
<dbReference type="AlphaFoldDB" id="A0A7L5JR46"/>
<sequence length="37" mass="4505">MKIKAFLESGRFVFIKVFGFDELKELASKYKRWEYLS</sequence>
<dbReference type="KEGG" id="acib:ACBT_1807"/>
<evidence type="ECO:0000313" key="2">
    <source>
        <dbReference type="Proteomes" id="UP000509513"/>
    </source>
</evidence>
<reference evidence="1 2" key="1">
    <citation type="submission" date="2020-05" db="EMBL/GenBank/DDBJ databases">
        <title>Complete genome sequencing of Campylobacter and Arcobacter type strains.</title>
        <authorList>
            <person name="Miller W.G."/>
            <person name="Yee E."/>
        </authorList>
    </citation>
    <scope>NUCLEOTIDE SEQUENCE [LARGE SCALE GENOMIC DNA]</scope>
    <source>
        <strain evidence="1 2">LMG 21996</strain>
    </source>
</reference>
<evidence type="ECO:0000313" key="1">
    <source>
        <dbReference type="EMBL" id="QKJ27703.1"/>
    </source>
</evidence>